<feature type="transmembrane region" description="Helical" evidence="1">
    <location>
        <begin position="109"/>
        <end position="130"/>
    </location>
</feature>
<keyword evidence="1" id="KW-0812">Transmembrane</keyword>
<feature type="transmembrane region" description="Helical" evidence="1">
    <location>
        <begin position="81"/>
        <end position="103"/>
    </location>
</feature>
<keyword evidence="1" id="KW-0472">Membrane</keyword>
<name>A7N8Y2_VIBC1</name>
<gene>
    <name evidence="2" type="ordered locus">VIBHAR_p08263</name>
</gene>
<proteinExistence type="predicted"/>
<dbReference type="KEGG" id="vha:VIBHAR_p08263"/>
<feature type="transmembrane region" description="Helical" evidence="1">
    <location>
        <begin position="137"/>
        <end position="159"/>
    </location>
</feature>
<protein>
    <submittedName>
        <fullName evidence="2">Uncharacterized protein</fullName>
    </submittedName>
</protein>
<keyword evidence="2" id="KW-0614">Plasmid</keyword>
<dbReference type="RefSeq" id="WP_011998878.1">
    <property type="nucleotide sequence ID" value="NC_009777.1"/>
</dbReference>
<reference evidence="2 3" key="1">
    <citation type="submission" date="2007-08" db="EMBL/GenBank/DDBJ databases">
        <authorList>
            <consortium name="The Vibrio harveyi Genome Sequencing Project"/>
            <person name="Bassler B."/>
            <person name="Clifton S.W."/>
            <person name="Fulton L."/>
            <person name="Delehaunty K."/>
            <person name="Fronick C."/>
            <person name="Harrison M."/>
            <person name="Markivic C."/>
            <person name="Fulton R."/>
            <person name="Tin-Wollam A.-M."/>
            <person name="Shah N."/>
            <person name="Pepin K."/>
            <person name="Nash W."/>
            <person name="Thiruvilangam P."/>
            <person name="Bhonagiri V."/>
            <person name="Waters C."/>
            <person name="Tu K.C."/>
            <person name="Irgon J."/>
            <person name="Wilson R.K."/>
        </authorList>
    </citation>
    <scope>NUCLEOTIDE SEQUENCE [LARGE SCALE GENOMIC DNA]</scope>
    <source>
        <strain evidence="3">ATCC BAA-1116 / BB120</strain>
        <plasmid evidence="2 3">pVIBHAR</plasmid>
    </source>
</reference>
<feature type="transmembrane region" description="Helical" evidence="1">
    <location>
        <begin position="47"/>
        <end position="69"/>
    </location>
</feature>
<evidence type="ECO:0000313" key="3">
    <source>
        <dbReference type="Proteomes" id="UP000008152"/>
    </source>
</evidence>
<accession>A7N8Y2</accession>
<keyword evidence="1" id="KW-1133">Transmembrane helix</keyword>
<evidence type="ECO:0000256" key="1">
    <source>
        <dbReference type="SAM" id="Phobius"/>
    </source>
</evidence>
<dbReference type="PATRIC" id="fig|338187.36.peg.6061"/>
<sequence>MTDKKASFGWLKFGLWVAFLVGYVIVANKYLFDFAFTLKVELIKSQIGILVNVSAILFGVIGAWLALIYPTALQKVQGKENIGLAFSGVDLSVLKSLVLVLLFSTTSLIASLLCDLTLTFSTHASIVQIISAGKIKAVCALIVWLLFAVQISAISSLLFSSFKLVYDLFISKAYTDLHHLLGRNKTK</sequence>
<feature type="transmembrane region" description="Helical" evidence="1">
    <location>
        <begin position="7"/>
        <end position="27"/>
    </location>
</feature>
<organism evidence="2 3">
    <name type="scientific">Vibrio campbellii (strain ATCC BAA-1116)</name>
    <dbReference type="NCBI Taxonomy" id="2902295"/>
    <lineage>
        <taxon>Bacteria</taxon>
        <taxon>Pseudomonadati</taxon>
        <taxon>Pseudomonadota</taxon>
        <taxon>Gammaproteobacteria</taxon>
        <taxon>Vibrionales</taxon>
        <taxon>Vibrionaceae</taxon>
        <taxon>Vibrio</taxon>
    </lineage>
</organism>
<dbReference type="Proteomes" id="UP000008152">
    <property type="component" value="Plasmid pVIBHAR"/>
</dbReference>
<geneLocation type="plasmid" evidence="2 3">
    <name>pVIBHAR</name>
</geneLocation>
<dbReference type="AlphaFoldDB" id="A7N8Y2"/>
<evidence type="ECO:0000313" key="2">
    <source>
        <dbReference type="EMBL" id="ABU75110.1"/>
    </source>
</evidence>
<dbReference type="EMBL" id="CP000791">
    <property type="protein sequence ID" value="ABU75110.1"/>
    <property type="molecule type" value="Genomic_DNA"/>
</dbReference>